<dbReference type="InterPro" id="IPR023996">
    <property type="entry name" value="TonB-dep_OMP_SusC/RagA"/>
</dbReference>
<keyword evidence="1" id="KW-0812">Transmembrane</keyword>
<feature type="signal peptide" evidence="2">
    <location>
        <begin position="1"/>
        <end position="28"/>
    </location>
</feature>
<dbReference type="Pfam" id="PF13715">
    <property type="entry name" value="CarbopepD_reg_2"/>
    <property type="match status" value="1"/>
</dbReference>
<name>A0A4V3A054_9SPHI</name>
<dbReference type="FunFam" id="2.170.130.10:FF:000003">
    <property type="entry name" value="SusC/RagA family TonB-linked outer membrane protein"/>
    <property type="match status" value="1"/>
</dbReference>
<evidence type="ECO:0000259" key="3">
    <source>
        <dbReference type="Pfam" id="PF07715"/>
    </source>
</evidence>
<feature type="chain" id="PRO_5021018797" evidence="2">
    <location>
        <begin position="29"/>
        <end position="1028"/>
    </location>
</feature>
<dbReference type="Pfam" id="PF07715">
    <property type="entry name" value="Plug"/>
    <property type="match status" value="1"/>
</dbReference>
<feature type="domain" description="TonB-dependent receptor plug" evidence="3">
    <location>
        <begin position="124"/>
        <end position="229"/>
    </location>
</feature>
<keyword evidence="1" id="KW-0813">Transport</keyword>
<dbReference type="InterPro" id="IPR039426">
    <property type="entry name" value="TonB-dep_rcpt-like"/>
</dbReference>
<dbReference type="InterPro" id="IPR037066">
    <property type="entry name" value="Plug_dom_sf"/>
</dbReference>
<keyword evidence="4" id="KW-0675">Receptor</keyword>
<keyword evidence="5" id="KW-1185">Reference proteome</keyword>
<dbReference type="Gene3D" id="2.60.40.1120">
    <property type="entry name" value="Carboxypeptidase-like, regulatory domain"/>
    <property type="match status" value="1"/>
</dbReference>
<dbReference type="InterPro" id="IPR008969">
    <property type="entry name" value="CarboxyPept-like_regulatory"/>
</dbReference>
<dbReference type="SUPFAM" id="SSF56935">
    <property type="entry name" value="Porins"/>
    <property type="match status" value="1"/>
</dbReference>
<reference evidence="4 5" key="1">
    <citation type="submission" date="2019-02" db="EMBL/GenBank/DDBJ databases">
        <title>Pedobacter sp. nov., a novel speices isolated from soil of pinguins habitat in Antarcitica.</title>
        <authorList>
            <person name="He R.-H."/>
        </authorList>
    </citation>
    <scope>NUCLEOTIDE SEQUENCE [LARGE SCALE GENOMIC DNA]</scope>
    <source>
        <strain evidence="4 5">E01020</strain>
    </source>
</reference>
<dbReference type="OrthoDB" id="9768177at2"/>
<dbReference type="EMBL" id="SJCY01000005">
    <property type="protein sequence ID" value="TDG36293.1"/>
    <property type="molecule type" value="Genomic_DNA"/>
</dbReference>
<dbReference type="InterPro" id="IPR012910">
    <property type="entry name" value="Plug_dom"/>
</dbReference>
<proteinExistence type="inferred from homology"/>
<dbReference type="GO" id="GO:0009279">
    <property type="term" value="C:cell outer membrane"/>
    <property type="evidence" value="ECO:0007669"/>
    <property type="project" value="UniProtKB-SubCell"/>
</dbReference>
<evidence type="ECO:0000256" key="1">
    <source>
        <dbReference type="PROSITE-ProRule" id="PRU01360"/>
    </source>
</evidence>
<dbReference type="InterPro" id="IPR023997">
    <property type="entry name" value="TonB-dep_OMP_SusC/RagA_CS"/>
</dbReference>
<accession>A0A4V3A054</accession>
<dbReference type="RefSeq" id="WP_133262537.1">
    <property type="nucleotide sequence ID" value="NZ_SJCY01000005.1"/>
</dbReference>
<dbReference type="Gene3D" id="2.170.130.10">
    <property type="entry name" value="TonB-dependent receptor, plug domain"/>
    <property type="match status" value="1"/>
</dbReference>
<comment type="caution">
    <text evidence="4">The sequence shown here is derived from an EMBL/GenBank/DDBJ whole genome shotgun (WGS) entry which is preliminary data.</text>
</comment>
<keyword evidence="1" id="KW-0472">Membrane</keyword>
<dbReference type="PROSITE" id="PS52016">
    <property type="entry name" value="TONB_DEPENDENT_REC_3"/>
    <property type="match status" value="1"/>
</dbReference>
<dbReference type="SUPFAM" id="SSF49464">
    <property type="entry name" value="Carboxypeptidase regulatory domain-like"/>
    <property type="match status" value="1"/>
</dbReference>
<keyword evidence="2" id="KW-0732">Signal</keyword>
<dbReference type="NCBIfam" id="TIGR04057">
    <property type="entry name" value="SusC_RagA_signa"/>
    <property type="match status" value="1"/>
</dbReference>
<evidence type="ECO:0000313" key="5">
    <source>
        <dbReference type="Proteomes" id="UP000295668"/>
    </source>
</evidence>
<comment type="similarity">
    <text evidence="1">Belongs to the TonB-dependent receptor family.</text>
</comment>
<dbReference type="Proteomes" id="UP000295668">
    <property type="component" value="Unassembled WGS sequence"/>
</dbReference>
<keyword evidence="1" id="KW-0998">Cell outer membrane</keyword>
<evidence type="ECO:0000313" key="4">
    <source>
        <dbReference type="EMBL" id="TDG36293.1"/>
    </source>
</evidence>
<dbReference type="NCBIfam" id="TIGR04056">
    <property type="entry name" value="OMP_RagA_SusC"/>
    <property type="match status" value="1"/>
</dbReference>
<dbReference type="AlphaFoldDB" id="A0A4V3A054"/>
<evidence type="ECO:0000256" key="2">
    <source>
        <dbReference type="SAM" id="SignalP"/>
    </source>
</evidence>
<organism evidence="4 5">
    <name type="scientific">Pedobacter changchengzhani</name>
    <dbReference type="NCBI Taxonomy" id="2529274"/>
    <lineage>
        <taxon>Bacteria</taxon>
        <taxon>Pseudomonadati</taxon>
        <taxon>Bacteroidota</taxon>
        <taxon>Sphingobacteriia</taxon>
        <taxon>Sphingobacteriales</taxon>
        <taxon>Sphingobacteriaceae</taxon>
        <taxon>Pedobacter</taxon>
    </lineage>
</organism>
<dbReference type="InterPro" id="IPR018247">
    <property type="entry name" value="EF_Hand_1_Ca_BS"/>
</dbReference>
<keyword evidence="1" id="KW-1134">Transmembrane beta strand</keyword>
<comment type="subcellular location">
    <subcellularLocation>
        <location evidence="1">Cell outer membrane</location>
        <topology evidence="1">Multi-pass membrane protein</topology>
    </subcellularLocation>
</comment>
<protein>
    <submittedName>
        <fullName evidence="4">TonB-dependent receptor</fullName>
    </submittedName>
</protein>
<dbReference type="PROSITE" id="PS00018">
    <property type="entry name" value="EF_HAND_1"/>
    <property type="match status" value="1"/>
</dbReference>
<gene>
    <name evidence="4" type="ORF">EZJ43_09210</name>
</gene>
<sequence length="1028" mass="112454">MKKKLLRNFCAVLLTLLCVTLINENLRAQDKIITGKVTDADGGGVLPGVTVKVKGTTLGAITDANGNYSIKVNEKSRVLVFNFIGYEEIEKFVPDDNSIVNVKLTSSSQGLNEVVVVAYGAQKKETVTGAISSISTKEIKQSPAANLAVSLAGRLPGLSALQRSGEPGRDLTQIFVRGQGTTNTQSPIVLVDGVERELTFIDPNEVESVTVLKDASSTAIFGVRGANGVILVTTKRGTSEVPEINFTAETGGQDFTRLAQPVNSFQYATLKNLASANDGLPPVYSDAALAAYQSGSDPIRYPNTDWVNTLVRKFSPESRYNLNISGAGKAVRYFVNAGVLNQSGSFKTEKDLNYDPSFKLNRYNFRSNIDLQINKSLKAYLNIAGYLEKQNGPFGVAIASTGQGGDSPSLYVLANLFDLPATIPGPLTPDGSVSTNSTIINVPYGLLNRSGYRQQTRSNVTATYGMEQNLDFVTKGLTAKALISFDTKSTNNLNASRSFVKQVQFIDPNNLGPDGLPVVSYKPFNADVNTPLAISGSGNFTSLANFQGFLNYNRIFGKHTVTGLVLYQQQQTIIDSQLPFNLLGVSNRLTYGYDNRYFAEFNAGYNGSEQFAKGKRFGFFPAFSGAWVVSNEKFWNVKGINSLKIRGSYGEVGNDRINSKRFIYSDDITVVGGGYSSTLGGGNRVNYNQIGNPDLQWEVAKKANIGLEIGFLKSFNLVADIFSENRDNVLIPRGTIPVLNGLPVGILPPVNIGVVNNKGYELELNYKKYFDKDFSIVSRVNVSYATNKLKFADEAQLSSDYAYRYRKTGYSIGQNFGYIVDKYFDNQAEIDQSPVQSIGANASKPGDFKYKDLNGDGIIDPKDLAPIGYSSVPEYTFGAAFSITYKGFDLSLLFQGVTNVSNYYQSRGTFPGSNYYVNHLESWTAERAAAGDPINYPRLTTKTSPNENRNSFFILDASYIRLKNAEIGYTLPLSISKRIGSKRVRLYANGLNLYTWDKLPSKQFDPELTGELSYPVLRIINFGANVAF</sequence>